<sequence length="97" mass="10517">MGPPDSSRPKYHVDVKNQHQGVVKNYHASHGIGIITLTGGKQDVTVHQANITNQRGLQAGQHVGFQLVKGPKGFEAKALTIYAALAILVADKGYRRF</sequence>
<keyword evidence="3" id="KW-1185">Reference proteome</keyword>
<dbReference type="RefSeq" id="XP_065822923.1">
    <property type="nucleotide sequence ID" value="XM_065966851.1"/>
</dbReference>
<dbReference type="EMBL" id="CP144052">
    <property type="protein sequence ID" value="WWD16417.1"/>
    <property type="molecule type" value="Genomic_DNA"/>
</dbReference>
<dbReference type="InterPro" id="IPR012340">
    <property type="entry name" value="NA-bd_OB-fold"/>
</dbReference>
<dbReference type="GO" id="GO:0003676">
    <property type="term" value="F:nucleic acid binding"/>
    <property type="evidence" value="ECO:0007669"/>
    <property type="project" value="InterPro"/>
</dbReference>
<reference evidence="2" key="1">
    <citation type="submission" date="2017-08" db="EMBL/GenBank/DDBJ databases">
        <authorList>
            <person name="Cuomo C."/>
            <person name="Billmyre B."/>
            <person name="Heitman J."/>
        </authorList>
    </citation>
    <scope>NUCLEOTIDE SEQUENCE</scope>
    <source>
        <strain evidence="2">CBS 12478</strain>
    </source>
</reference>
<dbReference type="InterPro" id="IPR002059">
    <property type="entry name" value="CSP_DNA-bd"/>
</dbReference>
<dbReference type="GeneID" id="90829891"/>
<name>A0AAJ8LER1_9TREE</name>
<evidence type="ECO:0000313" key="2">
    <source>
        <dbReference type="EMBL" id="WWD16417.1"/>
    </source>
</evidence>
<proteinExistence type="predicted"/>
<dbReference type="Gene3D" id="2.40.50.140">
    <property type="entry name" value="Nucleic acid-binding proteins"/>
    <property type="match status" value="1"/>
</dbReference>
<dbReference type="Pfam" id="PF00313">
    <property type="entry name" value="CSD"/>
    <property type="match status" value="1"/>
</dbReference>
<dbReference type="AlphaFoldDB" id="A0AAJ8LER1"/>
<dbReference type="Proteomes" id="UP000322225">
    <property type="component" value="Chromosome 2"/>
</dbReference>
<organism evidence="2 3">
    <name type="scientific">Kwoniella shandongensis</name>
    <dbReference type="NCBI Taxonomy" id="1734106"/>
    <lineage>
        <taxon>Eukaryota</taxon>
        <taxon>Fungi</taxon>
        <taxon>Dikarya</taxon>
        <taxon>Basidiomycota</taxon>
        <taxon>Agaricomycotina</taxon>
        <taxon>Tremellomycetes</taxon>
        <taxon>Tremellales</taxon>
        <taxon>Cryptococcaceae</taxon>
        <taxon>Kwoniella</taxon>
    </lineage>
</organism>
<dbReference type="KEGG" id="ksn:90829891"/>
<evidence type="ECO:0000259" key="1">
    <source>
        <dbReference type="PROSITE" id="PS51857"/>
    </source>
</evidence>
<dbReference type="SUPFAM" id="SSF50249">
    <property type="entry name" value="Nucleic acid-binding proteins"/>
    <property type="match status" value="1"/>
</dbReference>
<dbReference type="PROSITE" id="PS51857">
    <property type="entry name" value="CSD_2"/>
    <property type="match status" value="1"/>
</dbReference>
<evidence type="ECO:0000313" key="3">
    <source>
        <dbReference type="Proteomes" id="UP000322225"/>
    </source>
</evidence>
<gene>
    <name evidence="2" type="ORF">CI109_100843</name>
</gene>
<accession>A0AAJ8LER1</accession>
<protein>
    <recommendedName>
        <fullName evidence="1">CSD domain-containing protein</fullName>
    </recommendedName>
</protein>
<reference evidence="2" key="2">
    <citation type="submission" date="2024-01" db="EMBL/GenBank/DDBJ databases">
        <title>Comparative genomics of Cryptococcus and Kwoniella reveals pathogenesis evolution and contrasting modes of karyotype evolution via chromosome fusion or intercentromeric recombination.</title>
        <authorList>
            <person name="Coelho M.A."/>
            <person name="David-Palma M."/>
            <person name="Shea T."/>
            <person name="Bowers K."/>
            <person name="McGinley-Smith S."/>
            <person name="Mohammad A.W."/>
            <person name="Gnirke A."/>
            <person name="Yurkov A.M."/>
            <person name="Nowrousian M."/>
            <person name="Sun S."/>
            <person name="Cuomo C.A."/>
            <person name="Heitman J."/>
        </authorList>
    </citation>
    <scope>NUCLEOTIDE SEQUENCE</scope>
    <source>
        <strain evidence="2">CBS 12478</strain>
    </source>
</reference>
<feature type="domain" description="CSD" evidence="1">
    <location>
        <begin position="18"/>
        <end position="81"/>
    </location>
</feature>